<evidence type="ECO:0000313" key="4">
    <source>
        <dbReference type="EMBL" id="KAK4154111.1"/>
    </source>
</evidence>
<reference evidence="4" key="2">
    <citation type="submission" date="2023-05" db="EMBL/GenBank/DDBJ databases">
        <authorList>
            <consortium name="Lawrence Berkeley National Laboratory"/>
            <person name="Steindorff A."/>
            <person name="Hensen N."/>
            <person name="Bonometti L."/>
            <person name="Westerberg I."/>
            <person name="Brannstrom I.O."/>
            <person name="Guillou S."/>
            <person name="Cros-Aarteil S."/>
            <person name="Calhoun S."/>
            <person name="Haridas S."/>
            <person name="Kuo A."/>
            <person name="Mondo S."/>
            <person name="Pangilinan J."/>
            <person name="Riley R."/>
            <person name="Labutti K."/>
            <person name="Andreopoulos B."/>
            <person name="Lipzen A."/>
            <person name="Chen C."/>
            <person name="Yanf M."/>
            <person name="Daum C."/>
            <person name="Ng V."/>
            <person name="Clum A."/>
            <person name="Ohm R."/>
            <person name="Martin F."/>
            <person name="Silar P."/>
            <person name="Natvig D."/>
            <person name="Lalanne C."/>
            <person name="Gautier V."/>
            <person name="Ament-Velasquez S.L."/>
            <person name="Kruys A."/>
            <person name="Hutchinson M.I."/>
            <person name="Powell A.J."/>
            <person name="Barry K."/>
            <person name="Miller A.N."/>
            <person name="Grigoriev I.V."/>
            <person name="Debuchy R."/>
            <person name="Gladieux P."/>
            <person name="Thoren M.H."/>
            <person name="Johannesson H."/>
        </authorList>
    </citation>
    <scope>NUCLEOTIDE SEQUENCE</scope>
    <source>
        <strain evidence="4">CBS 538.74</strain>
    </source>
</reference>
<reference evidence="4" key="1">
    <citation type="journal article" date="2023" name="Mol. Phylogenet. Evol.">
        <title>Genome-scale phylogeny and comparative genomics of the fungal order Sordariales.</title>
        <authorList>
            <person name="Hensen N."/>
            <person name="Bonometti L."/>
            <person name="Westerberg I."/>
            <person name="Brannstrom I.O."/>
            <person name="Guillou S."/>
            <person name="Cros-Aarteil S."/>
            <person name="Calhoun S."/>
            <person name="Haridas S."/>
            <person name="Kuo A."/>
            <person name="Mondo S."/>
            <person name="Pangilinan J."/>
            <person name="Riley R."/>
            <person name="LaButti K."/>
            <person name="Andreopoulos B."/>
            <person name="Lipzen A."/>
            <person name="Chen C."/>
            <person name="Yan M."/>
            <person name="Daum C."/>
            <person name="Ng V."/>
            <person name="Clum A."/>
            <person name="Steindorff A."/>
            <person name="Ohm R.A."/>
            <person name="Martin F."/>
            <person name="Silar P."/>
            <person name="Natvig D.O."/>
            <person name="Lalanne C."/>
            <person name="Gautier V."/>
            <person name="Ament-Velasquez S.L."/>
            <person name="Kruys A."/>
            <person name="Hutchinson M.I."/>
            <person name="Powell A.J."/>
            <person name="Barry K."/>
            <person name="Miller A.N."/>
            <person name="Grigoriev I.V."/>
            <person name="Debuchy R."/>
            <person name="Gladieux P."/>
            <person name="Hiltunen Thoren M."/>
            <person name="Johannesson H."/>
        </authorList>
    </citation>
    <scope>NUCLEOTIDE SEQUENCE</scope>
    <source>
        <strain evidence="4">CBS 538.74</strain>
    </source>
</reference>
<protein>
    <submittedName>
        <fullName evidence="4">Uncharacterized protein</fullName>
    </submittedName>
</protein>
<feature type="coiled-coil region" evidence="1">
    <location>
        <begin position="613"/>
        <end position="647"/>
    </location>
</feature>
<proteinExistence type="predicted"/>
<keyword evidence="3" id="KW-0812">Transmembrane</keyword>
<name>A0AAN6VPP5_9PEZI</name>
<feature type="region of interest" description="Disordered" evidence="2">
    <location>
        <begin position="813"/>
        <end position="855"/>
    </location>
</feature>
<feature type="region of interest" description="Disordered" evidence="2">
    <location>
        <begin position="96"/>
        <end position="125"/>
    </location>
</feature>
<feature type="transmembrane region" description="Helical" evidence="3">
    <location>
        <begin position="748"/>
        <end position="767"/>
    </location>
</feature>
<accession>A0AAN6VPP5</accession>
<dbReference type="PANTHER" id="PTHR47685:SF1">
    <property type="entry name" value="MAGNESIUM TRANSPORT PROTEIN CORA"/>
    <property type="match status" value="1"/>
</dbReference>
<dbReference type="AlphaFoldDB" id="A0AAN6VPP5"/>
<organism evidence="4 5">
    <name type="scientific">Chaetomidium leptoderma</name>
    <dbReference type="NCBI Taxonomy" id="669021"/>
    <lineage>
        <taxon>Eukaryota</taxon>
        <taxon>Fungi</taxon>
        <taxon>Dikarya</taxon>
        <taxon>Ascomycota</taxon>
        <taxon>Pezizomycotina</taxon>
        <taxon>Sordariomycetes</taxon>
        <taxon>Sordariomycetidae</taxon>
        <taxon>Sordariales</taxon>
        <taxon>Chaetomiaceae</taxon>
        <taxon>Chaetomidium</taxon>
    </lineage>
</organism>
<dbReference type="PANTHER" id="PTHR47685">
    <property type="entry name" value="MAGNESIUM TRANSPORT PROTEIN CORA"/>
    <property type="match status" value="1"/>
</dbReference>
<dbReference type="EMBL" id="MU856921">
    <property type="protein sequence ID" value="KAK4154111.1"/>
    <property type="molecule type" value="Genomic_DNA"/>
</dbReference>
<evidence type="ECO:0000313" key="5">
    <source>
        <dbReference type="Proteomes" id="UP001302745"/>
    </source>
</evidence>
<dbReference type="GO" id="GO:0015087">
    <property type="term" value="F:cobalt ion transmembrane transporter activity"/>
    <property type="evidence" value="ECO:0007669"/>
    <property type="project" value="TreeGrafter"/>
</dbReference>
<keyword evidence="1" id="KW-0175">Coiled coil</keyword>
<feature type="compositionally biased region" description="Low complexity" evidence="2">
    <location>
        <begin position="834"/>
        <end position="850"/>
    </location>
</feature>
<sequence>MAHHSQPTCLSGKPHDSRVSDPVVHFNGYLLAAKQTRFYESLVPESQQRITCINGKTRGLRHRLETTDHDSTAGARLGDFKQAMAQWCAVTGRSPSPYTGPAKVGSGSSRSQPPGTPSFGGANEPVDSHIKASVIYFRDGTPMDVFGLPKTFPRQKVPVETLLTEDQTRNPIMQPAEDNVVRYFHLPANNMVWVEESIARYYHEKGPEADGVSYKCRSRWPQSKTEMILQPGYWQGQRNFDVNSEIHARHMRLFCSGISAESVASEPNPGSTVLFMPYLHWETDRGRAKSAEIVKEAGKQNFSISDVIEQAKHQLDHSEAQDTAAPEWVSQPTPLVLGNVNKRKALAQVLQQLMMKYLHVEPPLHPRRTPDQAYYGALRSTRARDRDQVVYRGTTPQPHECIGMDVCPQCNEAIRKTPRLVIGRNRPDPSAIHKSLRIRIQYTRPGEILSAYNLTLIIVNETSRPKLVELFTAAIRDLTYKQTAAFDQFLIYTHLASRDYKRQRYVSSDNSTQNHLLNINPEGELLKEVKDIIDELHIMMRIKEQQQTVMESFVKHIRRALTPVVRQPPTSHTSTSAAWDLALGAAQQSPNPYVDDSKRQNAQPTLTRADNLLLDLHERISELQALLQNAQHTAAALKNLLTLKQQQAGVIEAPRSRQTSPTNPETRPIHHDLHHRHTIIFLPLIILLRLRLRHKLSRVQRRGHLPLATEMRLMFPISAGIIVASFLFAFSPGVFANSVFTLARSAVSFGWNTAVTWVLVRTGLYVVGREMVVKENRLREREGKVTGAMKAEVLRREKNMERMRAAGHVRALVERGGGGSGDGGGGGARRSVVSPYSESFPGSPSPFLSPRGGEVDIELGETRERVARKASSQIHLVPGRQG</sequence>
<dbReference type="Proteomes" id="UP001302745">
    <property type="component" value="Unassembled WGS sequence"/>
</dbReference>
<feature type="compositionally biased region" description="Gly residues" evidence="2">
    <location>
        <begin position="815"/>
        <end position="828"/>
    </location>
</feature>
<evidence type="ECO:0000256" key="1">
    <source>
        <dbReference type="SAM" id="Coils"/>
    </source>
</evidence>
<keyword evidence="3" id="KW-1133">Transmembrane helix</keyword>
<evidence type="ECO:0000256" key="3">
    <source>
        <dbReference type="SAM" id="Phobius"/>
    </source>
</evidence>
<comment type="caution">
    <text evidence="4">The sequence shown here is derived from an EMBL/GenBank/DDBJ whole genome shotgun (WGS) entry which is preliminary data.</text>
</comment>
<keyword evidence="3" id="KW-0472">Membrane</keyword>
<dbReference type="InterPro" id="IPR050829">
    <property type="entry name" value="CorA_MIT"/>
</dbReference>
<dbReference type="GO" id="GO:0015099">
    <property type="term" value="F:nickel cation transmembrane transporter activity"/>
    <property type="evidence" value="ECO:0007669"/>
    <property type="project" value="TreeGrafter"/>
</dbReference>
<feature type="transmembrane region" description="Helical" evidence="3">
    <location>
        <begin position="673"/>
        <end position="692"/>
    </location>
</feature>
<dbReference type="GO" id="GO:0015095">
    <property type="term" value="F:magnesium ion transmembrane transporter activity"/>
    <property type="evidence" value="ECO:0007669"/>
    <property type="project" value="TreeGrafter"/>
</dbReference>
<keyword evidence="5" id="KW-1185">Reference proteome</keyword>
<feature type="transmembrane region" description="Helical" evidence="3">
    <location>
        <begin position="713"/>
        <end position="736"/>
    </location>
</feature>
<gene>
    <name evidence="4" type="ORF">C8A00DRAFT_43091</name>
</gene>
<evidence type="ECO:0000256" key="2">
    <source>
        <dbReference type="SAM" id="MobiDB-lite"/>
    </source>
</evidence>